<gene>
    <name evidence="3" type="ORF">ACFQO6_21595</name>
</gene>
<feature type="domain" description="TadE-like" evidence="2">
    <location>
        <begin position="11"/>
        <end position="41"/>
    </location>
</feature>
<accession>A0ABW2N6G2</accession>
<evidence type="ECO:0000259" key="2">
    <source>
        <dbReference type="Pfam" id="PF07811"/>
    </source>
</evidence>
<dbReference type="Proteomes" id="UP001596524">
    <property type="component" value="Unassembled WGS sequence"/>
</dbReference>
<proteinExistence type="predicted"/>
<dbReference type="InterPro" id="IPR012495">
    <property type="entry name" value="TadE-like_dom"/>
</dbReference>
<keyword evidence="1" id="KW-1133">Transmembrane helix</keyword>
<comment type="caution">
    <text evidence="3">The sequence shown here is derived from an EMBL/GenBank/DDBJ whole genome shotgun (WGS) entry which is preliminary data.</text>
</comment>
<organism evidence="3 4">
    <name type="scientific">Nocardioides astragali</name>
    <dbReference type="NCBI Taxonomy" id="1776736"/>
    <lineage>
        <taxon>Bacteria</taxon>
        <taxon>Bacillati</taxon>
        <taxon>Actinomycetota</taxon>
        <taxon>Actinomycetes</taxon>
        <taxon>Propionibacteriales</taxon>
        <taxon>Nocardioidaceae</taxon>
        <taxon>Nocardioides</taxon>
    </lineage>
</organism>
<dbReference type="EMBL" id="JBHTCH010000028">
    <property type="protein sequence ID" value="MFC7362879.1"/>
    <property type="molecule type" value="Genomic_DNA"/>
</dbReference>
<protein>
    <submittedName>
        <fullName evidence="3">TadE/TadG family type IV pilus assembly protein</fullName>
    </submittedName>
</protein>
<evidence type="ECO:0000256" key="1">
    <source>
        <dbReference type="SAM" id="Phobius"/>
    </source>
</evidence>
<evidence type="ECO:0000313" key="3">
    <source>
        <dbReference type="EMBL" id="MFC7362879.1"/>
    </source>
</evidence>
<name>A0ABW2N6G2_9ACTN</name>
<dbReference type="RefSeq" id="WP_379186280.1">
    <property type="nucleotide sequence ID" value="NZ_JBHTCH010000028.1"/>
</dbReference>
<keyword evidence="1" id="KW-0472">Membrane</keyword>
<feature type="non-terminal residue" evidence="3">
    <location>
        <position position="41"/>
    </location>
</feature>
<feature type="transmembrane region" description="Helical" evidence="1">
    <location>
        <begin position="12"/>
        <end position="40"/>
    </location>
</feature>
<keyword evidence="4" id="KW-1185">Reference proteome</keyword>
<reference evidence="4" key="1">
    <citation type="journal article" date="2019" name="Int. J. Syst. Evol. Microbiol.">
        <title>The Global Catalogue of Microorganisms (GCM) 10K type strain sequencing project: providing services to taxonomists for standard genome sequencing and annotation.</title>
        <authorList>
            <consortium name="The Broad Institute Genomics Platform"/>
            <consortium name="The Broad Institute Genome Sequencing Center for Infectious Disease"/>
            <person name="Wu L."/>
            <person name="Ma J."/>
        </authorList>
    </citation>
    <scope>NUCLEOTIDE SEQUENCE [LARGE SCALE GENOMIC DNA]</scope>
    <source>
        <strain evidence="4">FCH27</strain>
    </source>
</reference>
<evidence type="ECO:0000313" key="4">
    <source>
        <dbReference type="Proteomes" id="UP001596524"/>
    </source>
</evidence>
<keyword evidence="1" id="KW-0812">Transmembrane</keyword>
<sequence length="41" mass="4787">MLRSRTHDERGAAAVEFALVSMVLMTLILMIIQMSLWMWAY</sequence>
<dbReference type="Pfam" id="PF07811">
    <property type="entry name" value="TadE"/>
    <property type="match status" value="1"/>
</dbReference>